<evidence type="ECO:0008006" key="4">
    <source>
        <dbReference type="Google" id="ProtNLM"/>
    </source>
</evidence>
<reference evidence="2 3" key="1">
    <citation type="submission" date="2018-01" db="EMBL/GenBank/DDBJ databases">
        <authorList>
            <person name="Gaut B.S."/>
            <person name="Morton B.R."/>
            <person name="Clegg M.T."/>
            <person name="Duvall M.R."/>
        </authorList>
    </citation>
    <scope>NUCLEOTIDE SEQUENCE [LARGE SCALE GENOMIC DNA]</scope>
    <source>
        <strain evidence="2 3">HR-AV</strain>
    </source>
</reference>
<feature type="chain" id="PRO_5015782680" description="Aromatic hydrocarbon degradation protein" evidence="1">
    <location>
        <begin position="22"/>
        <end position="499"/>
    </location>
</feature>
<name>A0A2S5A1B7_9SPHI</name>
<proteinExistence type="predicted"/>
<protein>
    <recommendedName>
        <fullName evidence="4">Aromatic hydrocarbon degradation protein</fullName>
    </recommendedName>
</protein>
<accession>A0A2S5A1B7</accession>
<dbReference type="EMBL" id="PQVF01000007">
    <property type="protein sequence ID" value="POY36390.1"/>
    <property type="molecule type" value="Genomic_DNA"/>
</dbReference>
<evidence type="ECO:0000256" key="1">
    <source>
        <dbReference type="SAM" id="SignalP"/>
    </source>
</evidence>
<dbReference type="OrthoDB" id="9765571at2"/>
<dbReference type="Gene3D" id="2.40.160.60">
    <property type="entry name" value="Outer membrane protein transport protein (OMPP1/FadL/TodX)"/>
    <property type="match status" value="1"/>
</dbReference>
<gene>
    <name evidence="2" type="ORF">C3K47_11625</name>
</gene>
<keyword evidence="1" id="KW-0732">Signal</keyword>
<dbReference type="Proteomes" id="UP000236893">
    <property type="component" value="Unassembled WGS sequence"/>
</dbReference>
<feature type="signal peptide" evidence="1">
    <location>
        <begin position="1"/>
        <end position="21"/>
    </location>
</feature>
<dbReference type="RefSeq" id="WP_103789307.1">
    <property type="nucleotide sequence ID" value="NZ_PQVF01000007.1"/>
</dbReference>
<dbReference type="SUPFAM" id="SSF56935">
    <property type="entry name" value="Porins"/>
    <property type="match status" value="1"/>
</dbReference>
<sequence>MKSKKILYLLPFLAFPVAVKAQYAEDGLKFTQQTLSGTARYQSIGGAHTSLGGDLGSLSGNPAGVGMFRKCDISLSLQYNGNQANASYLASPKQSSNSSNFKLSNLSLALPVYVNREKVNEISNEWVGVTLGIGYNRTNDFYSDYNFGGKNAGNSITQSYSQQASALGVPNEDLPLNLGFAYDNYLIDEDGVDPNTGKILYVPISTGNVDQLIQNNYKGGQSETNIVISANYGNKLYIGGSLTFSNQNYEVESFFRESGINSIFQDPSTSVVMMNQIQTQKVNGSAFSGKIGVIYRPVDQFRIGGSINFPTSWNMKEDNGYDLNSTTKNGTFYEPESPDLFNFDYKLTTPFKYNVGASYFIGKQAFVTADFEFVDYSSIKFESSDFDTDQNFKNDIKQFYRSAVNMHLGGEVKFNQLSVRAGFAQYGNPFTDNSTNDGKRNYYTGGLGYRINNFYIDAAYVNSSYKTTYRPYLLNDFSEPVVNIKQSTNSVVLTVGTRF</sequence>
<dbReference type="AlphaFoldDB" id="A0A2S5A1B7"/>
<comment type="caution">
    <text evidence="2">The sequence shown here is derived from an EMBL/GenBank/DDBJ whole genome shotgun (WGS) entry which is preliminary data.</text>
</comment>
<evidence type="ECO:0000313" key="2">
    <source>
        <dbReference type="EMBL" id="POY36390.1"/>
    </source>
</evidence>
<organism evidence="2 3">
    <name type="scientific">Solitalea longa</name>
    <dbReference type="NCBI Taxonomy" id="2079460"/>
    <lineage>
        <taxon>Bacteria</taxon>
        <taxon>Pseudomonadati</taxon>
        <taxon>Bacteroidota</taxon>
        <taxon>Sphingobacteriia</taxon>
        <taxon>Sphingobacteriales</taxon>
        <taxon>Sphingobacteriaceae</taxon>
        <taxon>Solitalea</taxon>
    </lineage>
</organism>
<keyword evidence="3" id="KW-1185">Reference proteome</keyword>
<evidence type="ECO:0000313" key="3">
    <source>
        <dbReference type="Proteomes" id="UP000236893"/>
    </source>
</evidence>